<dbReference type="PROSITE" id="PS50853">
    <property type="entry name" value="FN3"/>
    <property type="match status" value="1"/>
</dbReference>
<dbReference type="EMBL" id="PFBD01000015">
    <property type="protein sequence ID" value="PIR87229.1"/>
    <property type="molecule type" value="Genomic_DNA"/>
</dbReference>
<dbReference type="AlphaFoldDB" id="A0A2H0ULE2"/>
<proteinExistence type="predicted"/>
<comment type="caution">
    <text evidence="5">The sequence shown here is derived from an EMBL/GenBank/DDBJ whole genome shotgun (WGS) entry which is preliminary data.</text>
</comment>
<dbReference type="InterPro" id="IPR036365">
    <property type="entry name" value="PGBD-like_sf"/>
</dbReference>
<dbReference type="SMART" id="SM00710">
    <property type="entry name" value="PbH1"/>
    <property type="match status" value="6"/>
</dbReference>
<dbReference type="InterPro" id="IPR036366">
    <property type="entry name" value="PGBDSf"/>
</dbReference>
<dbReference type="Gene3D" id="2.160.20.10">
    <property type="entry name" value="Single-stranded right-handed beta-helix, Pectin lyase-like"/>
    <property type="match status" value="1"/>
</dbReference>
<dbReference type="Pfam" id="PF13385">
    <property type="entry name" value="Laminin_G_3"/>
    <property type="match status" value="1"/>
</dbReference>
<evidence type="ECO:0000256" key="3">
    <source>
        <dbReference type="SAM" id="MobiDB-lite"/>
    </source>
</evidence>
<protein>
    <recommendedName>
        <fullName evidence="4">Fibronectin type-III domain-containing protein</fullName>
    </recommendedName>
</protein>
<feature type="region of interest" description="Disordered" evidence="3">
    <location>
        <begin position="274"/>
        <end position="341"/>
    </location>
</feature>
<feature type="domain" description="Fibronectin type-III" evidence="4">
    <location>
        <begin position="25"/>
        <end position="121"/>
    </location>
</feature>
<dbReference type="Pfam" id="PF13229">
    <property type="entry name" value="Beta_helix"/>
    <property type="match status" value="1"/>
</dbReference>
<evidence type="ECO:0000256" key="2">
    <source>
        <dbReference type="ARBA" id="ARBA00023157"/>
    </source>
</evidence>
<dbReference type="SUPFAM" id="SSF49899">
    <property type="entry name" value="Concanavalin A-like lectins/glucanases"/>
    <property type="match status" value="1"/>
</dbReference>
<dbReference type="InterPro" id="IPR006626">
    <property type="entry name" value="PbH1"/>
</dbReference>
<evidence type="ECO:0000259" key="4">
    <source>
        <dbReference type="PROSITE" id="PS50853"/>
    </source>
</evidence>
<dbReference type="Gene3D" id="2.60.120.200">
    <property type="match status" value="1"/>
</dbReference>
<dbReference type="Proteomes" id="UP000229526">
    <property type="component" value="Unassembled WGS sequence"/>
</dbReference>
<dbReference type="InterPro" id="IPR012334">
    <property type="entry name" value="Pectin_lyas_fold"/>
</dbReference>
<sequence length="1024" mass="108890">MKALSKTGVAIILTFFYFGIGVSTATTNLITASIRSTTTDTSAHLSWQTLSPSLTWVLYGTSIQFGQEYKSTEYSTTHSVDISDLTPGTNFYFHIITQDEQGIISPDTVPTLYSTFQTVGTADIAALKARLANLRLQLAELQNIIRARAVPATALRLTRTLKQGDTGEDVKNLQQLLNKDSRTRIALSGAGSPGLETTYFGVKTRIAVIKFQELYQAAILTPVGLTKGSGLVGPLTTAQLNTVYPATNTKTTAVAVTGSRAESIRNSIDFINNAKTGSRTSASGGGGSSGSLNATGSTPPSSAPVKPVNPSSPPRTPTPPIAPGPTIPTKPSTSGYGPIAPMQLAHPDFYVTVTGGGTHTGNQQNPFSLSEAQSFANQTNNRNKSLVFSLAPGEYGSFTEQSTRGKNAWVTYQGDNFSNRPIFRGNALEDAIYIRNTPSAYIIFANISAYNNREIPIEVENADYVTIRDSYIEGGNAQSSVGYSVRIFNADHFTLQNSIIRYGSNGISTYGTNELAIINNEFVGQLIDGGHFSDADGFVIIGNDFHDGSDPNRVYPESHVDGVQFHATEGGIRNGRFATNRISNFNGQGLFMGHASNLPIDIINSIEVSGNLITGSYLASPFQIEGDNLTVTNNTIAPQSPIVSLLTEDTNRSNVQNNLFTASFLNCSKNATQDHNLISRYITFGCNGLNVPVGTHDVTGVTIQLDSHNAPTVDQTFTTTAGLRVTGCAMSSTGGAVGSQACEAVNTTNPNPVIPISPPPTSSNSVSPTTSANLIGYWSFDTADTANGIATDTSGQNHNGTLVNTPLSISGHLNEALSFNDANSQSVRIDASNSVLNQGSGSYTISAWINASDLNAFTGSHFGAGIIKSIGNAGNGSQGDFYLAVDNAGELVFTNWQASGNVPDGRHYVDLNNPANTTITANQWYHVAATWNESANAMYINGQPQTFITTNTDGGYKSATTIGSLINGAAHWQWSGGIDEVKLFNRALSQSEIASIYSDTFSTNNQNINSFLSNIWTAFSSLFR</sequence>
<dbReference type="SUPFAM" id="SSF51126">
    <property type="entry name" value="Pectin lyase-like"/>
    <property type="match status" value="1"/>
</dbReference>
<evidence type="ECO:0000256" key="1">
    <source>
        <dbReference type="ARBA" id="ARBA00022729"/>
    </source>
</evidence>
<name>A0A2H0ULE2_9BACT</name>
<dbReference type="InterPro" id="IPR011050">
    <property type="entry name" value="Pectin_lyase_fold/virulence"/>
</dbReference>
<keyword evidence="1" id="KW-0732">Signal</keyword>
<evidence type="ECO:0000313" key="6">
    <source>
        <dbReference type="Proteomes" id="UP000229526"/>
    </source>
</evidence>
<dbReference type="Gene3D" id="1.10.101.10">
    <property type="entry name" value="PGBD-like superfamily/PGBD"/>
    <property type="match status" value="1"/>
</dbReference>
<organism evidence="5 6">
    <name type="scientific">Candidatus Harrisonbacteria bacterium CG10_big_fil_rev_8_21_14_0_10_49_15</name>
    <dbReference type="NCBI Taxonomy" id="1974587"/>
    <lineage>
        <taxon>Bacteria</taxon>
        <taxon>Candidatus Harrisoniibacteriota</taxon>
    </lineage>
</organism>
<gene>
    <name evidence="5" type="ORF">COU11_01595</name>
</gene>
<dbReference type="InterPro" id="IPR013320">
    <property type="entry name" value="ConA-like_dom_sf"/>
</dbReference>
<dbReference type="SMART" id="SM00560">
    <property type="entry name" value="LamGL"/>
    <property type="match status" value="1"/>
</dbReference>
<keyword evidence="2" id="KW-1015">Disulfide bond</keyword>
<dbReference type="InterPro" id="IPR006558">
    <property type="entry name" value="LamG-like"/>
</dbReference>
<evidence type="ECO:0000313" key="5">
    <source>
        <dbReference type="EMBL" id="PIR87229.1"/>
    </source>
</evidence>
<dbReference type="InterPro" id="IPR039448">
    <property type="entry name" value="Beta_helix"/>
</dbReference>
<accession>A0A2H0ULE2</accession>
<dbReference type="SUPFAM" id="SSF47090">
    <property type="entry name" value="PGBD-like"/>
    <property type="match status" value="1"/>
</dbReference>
<reference evidence="6" key="1">
    <citation type="submission" date="2017-09" db="EMBL/GenBank/DDBJ databases">
        <title>Depth-based differentiation of microbial function through sediment-hosted aquifers and enrichment of novel symbionts in the deep terrestrial subsurface.</title>
        <authorList>
            <person name="Probst A.J."/>
            <person name="Ladd B."/>
            <person name="Jarett J.K."/>
            <person name="Geller-Mcgrath D.E."/>
            <person name="Sieber C.M.K."/>
            <person name="Emerson J.B."/>
            <person name="Anantharaman K."/>
            <person name="Thomas B.C."/>
            <person name="Malmstrom R."/>
            <person name="Stieglmeier M."/>
            <person name="Klingl A."/>
            <person name="Woyke T."/>
            <person name="Ryan C.M."/>
            <person name="Banfield J.F."/>
        </authorList>
    </citation>
    <scope>NUCLEOTIDE SEQUENCE [LARGE SCALE GENOMIC DNA]</scope>
</reference>
<feature type="compositionally biased region" description="Pro residues" evidence="3">
    <location>
        <begin position="310"/>
        <end position="328"/>
    </location>
</feature>
<dbReference type="InterPro" id="IPR003961">
    <property type="entry name" value="FN3_dom"/>
</dbReference>